<name>A0A8H6NI45_9PEZI</name>
<dbReference type="AlphaFoldDB" id="A0A8H6NI45"/>
<feature type="compositionally biased region" description="Low complexity" evidence="1">
    <location>
        <begin position="25"/>
        <end position="39"/>
    </location>
</feature>
<gene>
    <name evidence="2" type="ORF">CPLU01_04917</name>
</gene>
<evidence type="ECO:0000313" key="3">
    <source>
        <dbReference type="Proteomes" id="UP000654918"/>
    </source>
</evidence>
<protein>
    <submittedName>
        <fullName evidence="2">Uncharacterized protein</fullName>
    </submittedName>
</protein>
<organism evidence="2 3">
    <name type="scientific">Colletotrichum plurivorum</name>
    <dbReference type="NCBI Taxonomy" id="2175906"/>
    <lineage>
        <taxon>Eukaryota</taxon>
        <taxon>Fungi</taxon>
        <taxon>Dikarya</taxon>
        <taxon>Ascomycota</taxon>
        <taxon>Pezizomycotina</taxon>
        <taxon>Sordariomycetes</taxon>
        <taxon>Hypocreomycetidae</taxon>
        <taxon>Glomerellales</taxon>
        <taxon>Glomerellaceae</taxon>
        <taxon>Colletotrichum</taxon>
        <taxon>Colletotrichum orchidearum species complex</taxon>
    </lineage>
</organism>
<keyword evidence="3" id="KW-1185">Reference proteome</keyword>
<proteinExistence type="predicted"/>
<sequence length="241" mass="27106">MATKKTMGKRQRDRLKKAQAKREATTAAAAANPTYSQATSFNTRPSSGPTTSRVQELDPGTYNNVKFLTNSMGMGDCVAESVTVDHKGRRLRVMMGTESIMDLLSQRLHNEKKFQSRLDRITELYNGLFDDIILIENTHPGAAAQPLFKFREINTNLYAMLSRSDGNIENDYYHSQGPTAFQGYPSQIKLVLARGYEHYNFARLQSNSGLGQQINEIEQGLKSLHDALVMENQDCPMDDIF</sequence>
<accession>A0A8H6NI45</accession>
<reference evidence="2" key="1">
    <citation type="journal article" date="2020" name="Phytopathology">
        <title>Genome Sequence Resources of Colletotrichum truncatum, C. plurivorum, C. musicola, and C. sojae: Four Species Pathogenic to Soybean (Glycine max).</title>
        <authorList>
            <person name="Rogerio F."/>
            <person name="Boufleur T.R."/>
            <person name="Ciampi-Guillardi M."/>
            <person name="Sukno S.A."/>
            <person name="Thon M.R."/>
            <person name="Massola Junior N.S."/>
            <person name="Baroncelli R."/>
        </authorList>
    </citation>
    <scope>NUCLEOTIDE SEQUENCE</scope>
    <source>
        <strain evidence="2">LFN00145</strain>
    </source>
</reference>
<dbReference type="Proteomes" id="UP000654918">
    <property type="component" value="Unassembled WGS sequence"/>
</dbReference>
<feature type="compositionally biased region" description="Polar residues" evidence="1">
    <location>
        <begin position="40"/>
        <end position="54"/>
    </location>
</feature>
<evidence type="ECO:0000256" key="1">
    <source>
        <dbReference type="SAM" id="MobiDB-lite"/>
    </source>
</evidence>
<feature type="region of interest" description="Disordered" evidence="1">
    <location>
        <begin position="1"/>
        <end position="54"/>
    </location>
</feature>
<comment type="caution">
    <text evidence="2">The sequence shown here is derived from an EMBL/GenBank/DDBJ whole genome shotgun (WGS) entry which is preliminary data.</text>
</comment>
<feature type="compositionally biased region" description="Basic residues" evidence="1">
    <location>
        <begin position="1"/>
        <end position="19"/>
    </location>
</feature>
<dbReference type="EMBL" id="WIGO01000048">
    <property type="protein sequence ID" value="KAF6834452.1"/>
    <property type="molecule type" value="Genomic_DNA"/>
</dbReference>
<evidence type="ECO:0000313" key="2">
    <source>
        <dbReference type="EMBL" id="KAF6834452.1"/>
    </source>
</evidence>